<dbReference type="EMBL" id="CAXLJM020000004">
    <property type="protein sequence ID" value="CAL8070381.1"/>
    <property type="molecule type" value="Genomic_DNA"/>
</dbReference>
<evidence type="ECO:0008006" key="4">
    <source>
        <dbReference type="Google" id="ProtNLM"/>
    </source>
</evidence>
<comment type="caution">
    <text evidence="2">The sequence shown here is derived from an EMBL/GenBank/DDBJ whole genome shotgun (WGS) entry which is preliminary data.</text>
</comment>
<keyword evidence="1" id="KW-1133">Transmembrane helix</keyword>
<keyword evidence="1" id="KW-0472">Membrane</keyword>
<evidence type="ECO:0000256" key="1">
    <source>
        <dbReference type="SAM" id="Phobius"/>
    </source>
</evidence>
<keyword evidence="3" id="KW-1185">Reference proteome</keyword>
<feature type="transmembrane region" description="Helical" evidence="1">
    <location>
        <begin position="270"/>
        <end position="291"/>
    </location>
</feature>
<name>A0ABP1PPD0_9HEXA</name>
<gene>
    <name evidence="2" type="ORF">ODALV1_LOCUS1213</name>
</gene>
<dbReference type="Proteomes" id="UP001642540">
    <property type="component" value="Unassembled WGS sequence"/>
</dbReference>
<feature type="transmembrane region" description="Helical" evidence="1">
    <location>
        <begin position="110"/>
        <end position="131"/>
    </location>
</feature>
<sequence length="467" mass="53840">MKLRRCKRNPTIRLEVESEIKAKSNERNLARTFDLFAVSEKNPINQIKGKRTGTHVAIDILDNRMRNLPYLIKVPQLLQKHFKFMHNLGILLNKYDGDILSGSAYILKKAFFWIFSTLTVIDSVKLIKYFSIGYLHEGDLFKYTTLLYVFLNAFIRLYFLYMLVCDQAKIVSIQKTIKAMIDSLENVVNQDYTTTNQELCFLVYIWTLALVGPFVLVMFGNATLSSGWSFGDTIKMKTLKISEILFVWTTNSTEAYRAQAALYDKYVDNWSYMSLFLGISCTILEFFGYILDSAVDDLFLLIATTVYKLMSDFKFETILQNNFKTHSELAWRHYSMLQNISRDIDLAFGSFLKIAHLRNLIRCGYYLLMLTGDESFDVECIIFTLEMLKIVATYSVAAKASSTNKNFRKWIQRTYREQTCIVVGSKHLNTSLIVDELATNPIGLGSGNFHIDESFTIKVVIIISQFV</sequence>
<evidence type="ECO:0000313" key="3">
    <source>
        <dbReference type="Proteomes" id="UP001642540"/>
    </source>
</evidence>
<protein>
    <recommendedName>
        <fullName evidence="4">Gustatory receptor</fullName>
    </recommendedName>
</protein>
<reference evidence="2 3" key="1">
    <citation type="submission" date="2024-08" db="EMBL/GenBank/DDBJ databases">
        <authorList>
            <person name="Cucini C."/>
            <person name="Frati F."/>
        </authorList>
    </citation>
    <scope>NUCLEOTIDE SEQUENCE [LARGE SCALE GENOMIC DNA]</scope>
</reference>
<feature type="transmembrane region" description="Helical" evidence="1">
    <location>
        <begin position="199"/>
        <end position="219"/>
    </location>
</feature>
<accession>A0ABP1PPD0</accession>
<keyword evidence="1" id="KW-0812">Transmembrane</keyword>
<evidence type="ECO:0000313" key="2">
    <source>
        <dbReference type="EMBL" id="CAL8070381.1"/>
    </source>
</evidence>
<organism evidence="2 3">
    <name type="scientific">Orchesella dallaii</name>
    <dbReference type="NCBI Taxonomy" id="48710"/>
    <lineage>
        <taxon>Eukaryota</taxon>
        <taxon>Metazoa</taxon>
        <taxon>Ecdysozoa</taxon>
        <taxon>Arthropoda</taxon>
        <taxon>Hexapoda</taxon>
        <taxon>Collembola</taxon>
        <taxon>Entomobryomorpha</taxon>
        <taxon>Entomobryoidea</taxon>
        <taxon>Orchesellidae</taxon>
        <taxon>Orchesellinae</taxon>
        <taxon>Orchesella</taxon>
    </lineage>
</organism>
<proteinExistence type="predicted"/>
<feature type="transmembrane region" description="Helical" evidence="1">
    <location>
        <begin position="143"/>
        <end position="164"/>
    </location>
</feature>